<proteinExistence type="predicted"/>
<reference evidence="1 2" key="1">
    <citation type="submission" date="2020-07" db="EMBL/GenBank/DDBJ databases">
        <title>Complete genome sequence of Chitinibacter sp. 2T18.</title>
        <authorList>
            <person name="Bae J.-W."/>
            <person name="Choi J.-W."/>
        </authorList>
    </citation>
    <scope>NUCLEOTIDE SEQUENCE [LARGE SCALE GENOMIC DNA]</scope>
    <source>
        <strain evidence="1 2">2T18</strain>
    </source>
</reference>
<dbReference type="RefSeq" id="WP_179358190.1">
    <property type="nucleotide sequence ID" value="NZ_CP058627.1"/>
</dbReference>
<protein>
    <submittedName>
        <fullName evidence="1">Uncharacterized protein</fullName>
    </submittedName>
</protein>
<organism evidence="1 2">
    <name type="scientific">Chitinibacter bivalviorum</name>
    <dbReference type="NCBI Taxonomy" id="2739434"/>
    <lineage>
        <taxon>Bacteria</taxon>
        <taxon>Pseudomonadati</taxon>
        <taxon>Pseudomonadota</taxon>
        <taxon>Betaproteobacteria</taxon>
        <taxon>Neisseriales</taxon>
        <taxon>Chitinibacteraceae</taxon>
        <taxon>Chitinibacter</taxon>
    </lineage>
</organism>
<sequence>MNKTTIDPLGTLAGREYAEFLNNHGFILVMDENGDDFSCTVFQSEDILIAFTYQQDLGENLTVAEAGSPLNQTSIKKRQDGWSLIGEVWKDVYQNYHKARKEIPYPHALSREQEIALISDALNSFMTMIVNKEVSIGHPKYRMNI</sequence>
<evidence type="ECO:0000313" key="1">
    <source>
        <dbReference type="EMBL" id="QLG88111.1"/>
    </source>
</evidence>
<dbReference type="EMBL" id="CP058627">
    <property type="protein sequence ID" value="QLG88111.1"/>
    <property type="molecule type" value="Genomic_DNA"/>
</dbReference>
<dbReference type="AlphaFoldDB" id="A0A7H9BJD1"/>
<dbReference type="KEGG" id="chiz:HQ393_07490"/>
<gene>
    <name evidence="1" type="ORF">HQ393_07490</name>
</gene>
<name>A0A7H9BJD1_9NEIS</name>
<evidence type="ECO:0000313" key="2">
    <source>
        <dbReference type="Proteomes" id="UP000509597"/>
    </source>
</evidence>
<dbReference type="Proteomes" id="UP000509597">
    <property type="component" value="Chromosome"/>
</dbReference>
<keyword evidence="2" id="KW-1185">Reference proteome</keyword>
<accession>A0A7H9BJD1</accession>